<sequence>MTNDYLDSTPNELEGIGGEVDREPALISGPGLLLNMNNVTLGSFGLDQAFFKHVKNVWPGCWVKLEPSNKQGVDGTVDSEFTLRSAVALLSGMQALAPKCQPNSE</sequence>
<organism evidence="1 2">
    <name type="scientific">Plakobranchus ocellatus</name>
    <dbReference type="NCBI Taxonomy" id="259542"/>
    <lineage>
        <taxon>Eukaryota</taxon>
        <taxon>Metazoa</taxon>
        <taxon>Spiralia</taxon>
        <taxon>Lophotrochozoa</taxon>
        <taxon>Mollusca</taxon>
        <taxon>Gastropoda</taxon>
        <taxon>Heterobranchia</taxon>
        <taxon>Euthyneura</taxon>
        <taxon>Panpulmonata</taxon>
        <taxon>Sacoglossa</taxon>
        <taxon>Placobranchoidea</taxon>
        <taxon>Plakobranchidae</taxon>
        <taxon>Plakobranchus</taxon>
    </lineage>
</organism>
<reference evidence="1 2" key="1">
    <citation type="journal article" date="2021" name="Elife">
        <title>Chloroplast acquisition without the gene transfer in kleptoplastic sea slugs, Plakobranchus ocellatus.</title>
        <authorList>
            <person name="Maeda T."/>
            <person name="Takahashi S."/>
            <person name="Yoshida T."/>
            <person name="Shimamura S."/>
            <person name="Takaki Y."/>
            <person name="Nagai Y."/>
            <person name="Toyoda A."/>
            <person name="Suzuki Y."/>
            <person name="Arimoto A."/>
            <person name="Ishii H."/>
            <person name="Satoh N."/>
            <person name="Nishiyama T."/>
            <person name="Hasebe M."/>
            <person name="Maruyama T."/>
            <person name="Minagawa J."/>
            <person name="Obokata J."/>
            <person name="Shigenobu S."/>
        </authorList>
    </citation>
    <scope>NUCLEOTIDE SEQUENCE [LARGE SCALE GENOMIC DNA]</scope>
</reference>
<evidence type="ECO:0000313" key="2">
    <source>
        <dbReference type="Proteomes" id="UP000735302"/>
    </source>
</evidence>
<protein>
    <submittedName>
        <fullName evidence="1">Uncharacterized protein</fullName>
    </submittedName>
</protein>
<dbReference type="AlphaFoldDB" id="A0AAV4C8B1"/>
<dbReference type="EMBL" id="BLXT01006409">
    <property type="protein sequence ID" value="GFO31541.1"/>
    <property type="molecule type" value="Genomic_DNA"/>
</dbReference>
<keyword evidence="2" id="KW-1185">Reference proteome</keyword>
<evidence type="ECO:0000313" key="1">
    <source>
        <dbReference type="EMBL" id="GFO31541.1"/>
    </source>
</evidence>
<name>A0AAV4C8B1_9GAST</name>
<comment type="caution">
    <text evidence="1">The sequence shown here is derived from an EMBL/GenBank/DDBJ whole genome shotgun (WGS) entry which is preliminary data.</text>
</comment>
<dbReference type="Proteomes" id="UP000735302">
    <property type="component" value="Unassembled WGS sequence"/>
</dbReference>
<proteinExistence type="predicted"/>
<accession>A0AAV4C8B1</accession>
<gene>
    <name evidence="1" type="ORF">PoB_005804600</name>
</gene>